<dbReference type="EMBL" id="JPGD01000006">
    <property type="protein sequence ID" value="KGB92259.1"/>
    <property type="molecule type" value="Genomic_DNA"/>
</dbReference>
<evidence type="ECO:0000313" key="3">
    <source>
        <dbReference type="Proteomes" id="UP000029575"/>
    </source>
</evidence>
<dbReference type="AlphaFoldDB" id="A0AA89CGJ3"/>
<dbReference type="Pfam" id="PF03466">
    <property type="entry name" value="LysR_substrate"/>
    <property type="match status" value="1"/>
</dbReference>
<dbReference type="SUPFAM" id="SSF53850">
    <property type="entry name" value="Periplasmic binding protein-like II"/>
    <property type="match status" value="1"/>
</dbReference>
<evidence type="ECO:0000313" key="2">
    <source>
        <dbReference type="EMBL" id="KGB92259.1"/>
    </source>
</evidence>
<feature type="domain" description="LysR substrate-binding" evidence="1">
    <location>
        <begin position="1"/>
        <end position="71"/>
    </location>
</feature>
<evidence type="ECO:0000259" key="1">
    <source>
        <dbReference type="Pfam" id="PF03466"/>
    </source>
</evidence>
<sequence>MQLKSFDAICRVIASGVGIGIVSRHAAERAMQTMDVRLVELSDPWSHRKLTLCARSFDALPKYTREFVAFLSGDAPPP</sequence>
<gene>
    <name evidence="2" type="ORF">DM43_652</name>
</gene>
<dbReference type="InterPro" id="IPR005119">
    <property type="entry name" value="LysR_subst-bd"/>
</dbReference>
<protein>
    <submittedName>
        <fullName evidence="2">LysR substrate binding domain protein</fullName>
    </submittedName>
</protein>
<comment type="caution">
    <text evidence="2">The sequence shown here is derived from an EMBL/GenBank/DDBJ whole genome shotgun (WGS) entry which is preliminary data.</text>
</comment>
<proteinExistence type="predicted"/>
<organism evidence="2 3">
    <name type="scientific">Burkholderia cepacia</name>
    <name type="common">Pseudomonas cepacia</name>
    <dbReference type="NCBI Taxonomy" id="292"/>
    <lineage>
        <taxon>Bacteria</taxon>
        <taxon>Pseudomonadati</taxon>
        <taxon>Pseudomonadota</taxon>
        <taxon>Betaproteobacteria</taxon>
        <taxon>Burkholderiales</taxon>
        <taxon>Burkholderiaceae</taxon>
        <taxon>Burkholderia</taxon>
        <taxon>Burkholderia cepacia complex</taxon>
    </lineage>
</organism>
<reference evidence="2 3" key="1">
    <citation type="submission" date="2014-06" db="EMBL/GenBank/DDBJ databases">
        <authorList>
            <person name="Bishop-Lilly K.A."/>
            <person name="Broomall S.M."/>
            <person name="Chain P.S."/>
            <person name="Chertkov O."/>
            <person name="Coyne S.R."/>
            <person name="Daligault H.E."/>
            <person name="Davenport K.W."/>
            <person name="Erkkila T."/>
            <person name="Frey K.G."/>
            <person name="Gibbons H.S."/>
            <person name="Gu W."/>
            <person name="Jaissle J."/>
            <person name="Johnson S.L."/>
            <person name="Koroleva G.I."/>
            <person name="Ladner J.T."/>
            <person name="Lo C.-C."/>
            <person name="Minogue T.D."/>
            <person name="Munk C."/>
            <person name="Palacios G.F."/>
            <person name="Redden C.L."/>
            <person name="Rosenzweig C.N."/>
            <person name="Scholz M.B."/>
            <person name="Teshima H."/>
            <person name="Xu Y."/>
        </authorList>
    </citation>
    <scope>NUCLEOTIDE SEQUENCE [LARGE SCALE GENOMIC DNA]</scope>
    <source>
        <strain evidence="2 3">DWS 37UF10B-2</strain>
    </source>
</reference>
<accession>A0AA89CGJ3</accession>
<dbReference type="Proteomes" id="UP000029575">
    <property type="component" value="Unassembled WGS sequence"/>
</dbReference>
<dbReference type="Gene3D" id="3.40.190.290">
    <property type="match status" value="1"/>
</dbReference>
<name>A0AA89CGJ3_BURCE</name>